<sequence>MECAAREITGGRYVRLLSFVVQAILLLAVEPLLAQVRLSDDRPSLDVAALEAAGLKVYRSRHLVLVSDAPTEQCQELPALVDRFYPALQQTLGPLSPAADGAEFQVTGYLMDARERFQQAGVLPDGEFVIRHGRHLGYQFWMNNQPSDYYRRHLLLHELVHCYLMCEHGMRDIPPLWYTEGVAEMLATHRLQPLQFGILPDQLTGFEGWGRIAELRRRPVEAGGGVAEGVLLGDVLNPASRIFLSDLRYAQGWGLVWLLRNHPELQRPFAGLFKVRTRAQFDAATAGISREQLQRLGVVWQLMLDSWEEGFDPERSFPPLAPEWRLWSEDSARPQQVQVQAEQGWQPSGYWFDVETRIRLSAGGRSVLQPAGENGARAWESEPAGITIDYAQGRPLGELQAVLVQRKPSVLPERISVGAGSELRVSAGSELWLRINDFEGQRRGNSGAYQVRLQSVSDR</sequence>
<evidence type="ECO:0008006" key="3">
    <source>
        <dbReference type="Google" id="ProtNLM"/>
    </source>
</evidence>
<evidence type="ECO:0000313" key="2">
    <source>
        <dbReference type="Proteomes" id="UP000321083"/>
    </source>
</evidence>
<reference evidence="1 2" key="2">
    <citation type="submission" date="2019-08" db="EMBL/GenBank/DDBJ databases">
        <authorList>
            <person name="Henke P."/>
        </authorList>
    </citation>
    <scope>NUCLEOTIDE SEQUENCE [LARGE SCALE GENOMIC DNA]</scope>
    <source>
        <strain evidence="1">Phe10_nw2017</strain>
    </source>
</reference>
<comment type="caution">
    <text evidence="1">The sequence shown here is derived from an EMBL/GenBank/DDBJ whole genome shotgun (WGS) entry which is preliminary data.</text>
</comment>
<accession>A0A5C6M6Q7</accession>
<protein>
    <recommendedName>
        <fullName evidence="3">DUF1570 domain-containing protein</fullName>
    </recommendedName>
</protein>
<dbReference type="Proteomes" id="UP000321083">
    <property type="component" value="Unassembled WGS sequence"/>
</dbReference>
<name>A0A5C6M6Q7_9PLAN</name>
<dbReference type="EMBL" id="SRHE01000152">
    <property type="protein sequence ID" value="TWW09897.1"/>
    <property type="molecule type" value="Genomic_DNA"/>
</dbReference>
<organism evidence="1 2">
    <name type="scientific">Planctomyces bekefii</name>
    <dbReference type="NCBI Taxonomy" id="1653850"/>
    <lineage>
        <taxon>Bacteria</taxon>
        <taxon>Pseudomonadati</taxon>
        <taxon>Planctomycetota</taxon>
        <taxon>Planctomycetia</taxon>
        <taxon>Planctomycetales</taxon>
        <taxon>Planctomycetaceae</taxon>
        <taxon>Planctomyces</taxon>
    </lineage>
</organism>
<gene>
    <name evidence="1" type="ORF">E3A20_09740</name>
</gene>
<reference evidence="1 2" key="1">
    <citation type="submission" date="2019-08" db="EMBL/GenBank/DDBJ databases">
        <title>100 year-old enigma solved: identification of Planctomyces bekefii, the type genus and species of the phylum Planctomycetes.</title>
        <authorList>
            <person name="Svetlana D.N."/>
            <person name="Overmann J."/>
        </authorList>
    </citation>
    <scope>NUCLEOTIDE SEQUENCE [LARGE SCALE GENOMIC DNA]</scope>
    <source>
        <strain evidence="1">Phe10_nw2017</strain>
    </source>
</reference>
<dbReference type="AlphaFoldDB" id="A0A5C6M6Q7"/>
<proteinExistence type="predicted"/>
<evidence type="ECO:0000313" key="1">
    <source>
        <dbReference type="EMBL" id="TWW09897.1"/>
    </source>
</evidence>
<dbReference type="Gene3D" id="2.60.120.430">
    <property type="entry name" value="Galactose-binding lectin"/>
    <property type="match status" value="1"/>
</dbReference>
<keyword evidence="2" id="KW-1185">Reference proteome</keyword>